<dbReference type="OrthoDB" id="794736at2"/>
<comment type="caution">
    <text evidence="2">The sequence shown here is derived from an EMBL/GenBank/DDBJ whole genome shotgun (WGS) entry which is preliminary data.</text>
</comment>
<protein>
    <submittedName>
        <fullName evidence="2">Uncharacterized protein</fullName>
    </submittedName>
</protein>
<reference evidence="2 3" key="1">
    <citation type="submission" date="2019-01" db="EMBL/GenBank/DDBJ databases">
        <title>Mucilaginibacter antarcticum sp. nov., isolated from antarctic soil.</title>
        <authorList>
            <person name="Yan Y.-Q."/>
            <person name="Du Z.-J."/>
        </authorList>
    </citation>
    <scope>NUCLEOTIDE SEQUENCE [LARGE SCALE GENOMIC DNA]</scope>
    <source>
        <strain evidence="2 3">F01003</strain>
    </source>
</reference>
<gene>
    <name evidence="2" type="ORF">EPL05_11200</name>
</gene>
<keyword evidence="1" id="KW-0732">Signal</keyword>
<organism evidence="2 3">
    <name type="scientific">Mucilaginibacter gilvus</name>
    <dbReference type="NCBI Taxonomy" id="2305909"/>
    <lineage>
        <taxon>Bacteria</taxon>
        <taxon>Pseudomonadati</taxon>
        <taxon>Bacteroidota</taxon>
        <taxon>Sphingobacteriia</taxon>
        <taxon>Sphingobacteriales</taxon>
        <taxon>Sphingobacteriaceae</taxon>
        <taxon>Mucilaginibacter</taxon>
    </lineage>
</organism>
<feature type="chain" id="PRO_5019159051" evidence="1">
    <location>
        <begin position="23"/>
        <end position="140"/>
    </location>
</feature>
<dbReference type="AlphaFoldDB" id="A0A444MPC7"/>
<proteinExistence type="predicted"/>
<dbReference type="Proteomes" id="UP000286701">
    <property type="component" value="Unassembled WGS sequence"/>
</dbReference>
<name>A0A444MPC7_9SPHI</name>
<evidence type="ECO:0000313" key="2">
    <source>
        <dbReference type="EMBL" id="RWY52464.1"/>
    </source>
</evidence>
<dbReference type="EMBL" id="SBIW01000004">
    <property type="protein sequence ID" value="RWY52464.1"/>
    <property type="molecule type" value="Genomic_DNA"/>
</dbReference>
<keyword evidence="3" id="KW-1185">Reference proteome</keyword>
<dbReference type="RefSeq" id="WP_128534050.1">
    <property type="nucleotide sequence ID" value="NZ_SBIW01000004.1"/>
</dbReference>
<accession>A0A444MPC7</accession>
<sequence length="140" mass="15779">MKNKLMLLLILLSLGCSSPEQPNTITISLTNNKMSLRFSGLDRGVIGEVSRDTIGKGWQGLVPVYRMPADTDMKNYQPEQPGKYQSVDSAVVFTPDTPFTAGQTYFVRWYRFESGKKASNYLRGGKRLGQTQFTDLIFKQ</sequence>
<evidence type="ECO:0000256" key="1">
    <source>
        <dbReference type="SAM" id="SignalP"/>
    </source>
</evidence>
<evidence type="ECO:0000313" key="3">
    <source>
        <dbReference type="Proteomes" id="UP000286701"/>
    </source>
</evidence>
<feature type="signal peptide" evidence="1">
    <location>
        <begin position="1"/>
        <end position="22"/>
    </location>
</feature>
<dbReference type="PROSITE" id="PS51257">
    <property type="entry name" value="PROKAR_LIPOPROTEIN"/>
    <property type="match status" value="1"/>
</dbReference>